<dbReference type="InterPro" id="IPR046182">
    <property type="entry name" value="DUF6210"/>
</dbReference>
<proteinExistence type="predicted"/>
<dbReference type="PROSITE" id="PS51257">
    <property type="entry name" value="PROKAR_LIPOPROTEIN"/>
    <property type="match status" value="1"/>
</dbReference>
<dbReference type="OrthoDB" id="72338at2"/>
<gene>
    <name evidence="1" type="ordered locus">HCH_03184</name>
</gene>
<organism evidence="1 2">
    <name type="scientific">Hahella chejuensis (strain KCTC 2396)</name>
    <dbReference type="NCBI Taxonomy" id="349521"/>
    <lineage>
        <taxon>Bacteria</taxon>
        <taxon>Pseudomonadati</taxon>
        <taxon>Pseudomonadota</taxon>
        <taxon>Gammaproteobacteria</taxon>
        <taxon>Oceanospirillales</taxon>
        <taxon>Hahellaceae</taxon>
        <taxon>Hahella</taxon>
    </lineage>
</organism>
<dbReference type="STRING" id="349521.HCH_03184"/>
<dbReference type="RefSeq" id="WP_011397016.1">
    <property type="nucleotide sequence ID" value="NC_007645.1"/>
</dbReference>
<dbReference type="eggNOG" id="ENOG5032U62">
    <property type="taxonomic scope" value="Bacteria"/>
</dbReference>
<accession>Q2SHC7</accession>
<sequence>MKITLYDVVGTAIIISCKSGVVYSNQTGGTACLQPEYEGVLIPIANTIGIPDLNLVSPENELENYFTGPPWFGGGATRGISEDDALAIEAILQEYALDDQISVDRSRLRQSHEAWIHINIVEVEGRSLFSGFGPYPRKGVLTWQNSD</sequence>
<reference evidence="1 2" key="1">
    <citation type="journal article" date="2005" name="Nucleic Acids Res.">
        <title>Genomic blueprint of Hahella chejuensis, a marine microbe producing an algicidal agent.</title>
        <authorList>
            <person name="Jeong H."/>
            <person name="Yim J.H."/>
            <person name="Lee C."/>
            <person name="Choi S.-H."/>
            <person name="Park Y.K."/>
            <person name="Yoon S.H."/>
            <person name="Hur C.-G."/>
            <person name="Kang H.-Y."/>
            <person name="Kim D."/>
            <person name="Lee H.H."/>
            <person name="Park K.H."/>
            <person name="Park S.-H."/>
            <person name="Park H.-S."/>
            <person name="Lee H.K."/>
            <person name="Oh T.K."/>
            <person name="Kim J.F."/>
        </authorList>
    </citation>
    <scope>NUCLEOTIDE SEQUENCE [LARGE SCALE GENOMIC DNA]</scope>
    <source>
        <strain evidence="1 2">KCTC 2396</strain>
    </source>
</reference>
<dbReference type="Pfam" id="PF19715">
    <property type="entry name" value="DUF6210"/>
    <property type="match status" value="1"/>
</dbReference>
<name>Q2SHC7_HAHCH</name>
<evidence type="ECO:0000313" key="2">
    <source>
        <dbReference type="Proteomes" id="UP000000238"/>
    </source>
</evidence>
<protein>
    <submittedName>
        <fullName evidence="1">Uncharacterized protein</fullName>
    </submittedName>
</protein>
<dbReference type="AlphaFoldDB" id="Q2SHC7"/>
<evidence type="ECO:0000313" key="1">
    <source>
        <dbReference type="EMBL" id="ABC29947.1"/>
    </source>
</evidence>
<dbReference type="EMBL" id="CP000155">
    <property type="protein sequence ID" value="ABC29947.1"/>
    <property type="molecule type" value="Genomic_DNA"/>
</dbReference>
<keyword evidence="2" id="KW-1185">Reference proteome</keyword>
<dbReference type="KEGG" id="hch:HCH_03184"/>
<dbReference type="Proteomes" id="UP000000238">
    <property type="component" value="Chromosome"/>
</dbReference>
<dbReference type="HOGENOM" id="CLU_1765472_0_0_6"/>